<sequence>MEFNLINNQLAGCYGRCDEVQEFFTCGCIYLLPRPCRHLYDPEQQPKHPVPRGHNFACGGNNICVAHIIFYRAAWFQEAEQARDRARDAFTHFGKRVKRRWAGRKVDTRNEERRLQAGFREAKAEALDQRRAYYHWIKDPRRVLHRAGRAGGDMMDVMRHNFQQQVQERHPVTYNETGHPLEKTYRAPPSPTDLWVYEGFFDENAEPFPLVPSAIAPAVEAAQNNLFFVPNDNQDANQNLLPASPPAAQPGQEQKWAAKDEAGQIDFGHADPVAHNEVIPEQDHAEQLPADDFFPRELHEDDFRQLDDDFSTLFPGYTPASSTMNSGEAVAESAPEGEDDADPSTSGNDGSVGNDSVQDGPWVLFTMMSPPHQPGT</sequence>
<dbReference type="EMBL" id="ML978717">
    <property type="protein sequence ID" value="KAF2088125.1"/>
    <property type="molecule type" value="Genomic_DNA"/>
</dbReference>
<feature type="compositionally biased region" description="Polar residues" evidence="1">
    <location>
        <begin position="343"/>
        <end position="357"/>
    </location>
</feature>
<protein>
    <submittedName>
        <fullName evidence="2">Uncharacterized protein</fullName>
    </submittedName>
</protein>
<feature type="region of interest" description="Disordered" evidence="1">
    <location>
        <begin position="317"/>
        <end position="376"/>
    </location>
</feature>
<evidence type="ECO:0000313" key="3">
    <source>
        <dbReference type="Proteomes" id="UP000799776"/>
    </source>
</evidence>
<gene>
    <name evidence="2" type="ORF">K490DRAFT_64799</name>
</gene>
<reference evidence="2" key="1">
    <citation type="journal article" date="2020" name="Stud. Mycol.">
        <title>101 Dothideomycetes genomes: a test case for predicting lifestyles and emergence of pathogens.</title>
        <authorList>
            <person name="Haridas S."/>
            <person name="Albert R."/>
            <person name="Binder M."/>
            <person name="Bloem J."/>
            <person name="Labutti K."/>
            <person name="Salamov A."/>
            <person name="Andreopoulos B."/>
            <person name="Baker S."/>
            <person name="Barry K."/>
            <person name="Bills G."/>
            <person name="Bluhm B."/>
            <person name="Cannon C."/>
            <person name="Castanera R."/>
            <person name="Culley D."/>
            <person name="Daum C."/>
            <person name="Ezra D."/>
            <person name="Gonzalez J."/>
            <person name="Henrissat B."/>
            <person name="Kuo A."/>
            <person name="Liang C."/>
            <person name="Lipzen A."/>
            <person name="Lutzoni F."/>
            <person name="Magnuson J."/>
            <person name="Mondo S."/>
            <person name="Nolan M."/>
            <person name="Ohm R."/>
            <person name="Pangilinan J."/>
            <person name="Park H.-J."/>
            <person name="Ramirez L."/>
            <person name="Alfaro M."/>
            <person name="Sun H."/>
            <person name="Tritt A."/>
            <person name="Yoshinaga Y."/>
            <person name="Zwiers L.-H."/>
            <person name="Turgeon B."/>
            <person name="Goodwin S."/>
            <person name="Spatafora J."/>
            <person name="Crous P."/>
            <person name="Grigoriev I."/>
        </authorList>
    </citation>
    <scope>NUCLEOTIDE SEQUENCE</scope>
    <source>
        <strain evidence="2">CBS 121410</strain>
    </source>
</reference>
<name>A0A9P4LW38_9PEZI</name>
<evidence type="ECO:0000313" key="2">
    <source>
        <dbReference type="EMBL" id="KAF2088125.1"/>
    </source>
</evidence>
<dbReference type="AlphaFoldDB" id="A0A9P4LW38"/>
<proteinExistence type="predicted"/>
<organism evidence="2 3">
    <name type="scientific">Saccharata proteae CBS 121410</name>
    <dbReference type="NCBI Taxonomy" id="1314787"/>
    <lineage>
        <taxon>Eukaryota</taxon>
        <taxon>Fungi</taxon>
        <taxon>Dikarya</taxon>
        <taxon>Ascomycota</taxon>
        <taxon>Pezizomycotina</taxon>
        <taxon>Dothideomycetes</taxon>
        <taxon>Dothideomycetes incertae sedis</taxon>
        <taxon>Botryosphaeriales</taxon>
        <taxon>Saccharataceae</taxon>
        <taxon>Saccharata</taxon>
    </lineage>
</organism>
<keyword evidence="3" id="KW-1185">Reference proteome</keyword>
<feature type="region of interest" description="Disordered" evidence="1">
    <location>
        <begin position="237"/>
        <end position="259"/>
    </location>
</feature>
<dbReference type="Proteomes" id="UP000799776">
    <property type="component" value="Unassembled WGS sequence"/>
</dbReference>
<evidence type="ECO:0000256" key="1">
    <source>
        <dbReference type="SAM" id="MobiDB-lite"/>
    </source>
</evidence>
<accession>A0A9P4LW38</accession>
<comment type="caution">
    <text evidence="2">The sequence shown here is derived from an EMBL/GenBank/DDBJ whole genome shotgun (WGS) entry which is preliminary data.</text>
</comment>